<keyword evidence="1" id="KW-0210">Decarboxylase</keyword>
<dbReference type="Pfam" id="PF02775">
    <property type="entry name" value="TPP_enzyme_C"/>
    <property type="match status" value="1"/>
</dbReference>
<dbReference type="OrthoDB" id="9798007at2"/>
<organism evidence="5 6">
    <name type="scientific">Pseudorhizobium banfieldiae</name>
    <dbReference type="NCBI Taxonomy" id="1125847"/>
    <lineage>
        <taxon>Bacteria</taxon>
        <taxon>Pseudomonadati</taxon>
        <taxon>Pseudomonadota</taxon>
        <taxon>Alphaproteobacteria</taxon>
        <taxon>Hyphomicrobiales</taxon>
        <taxon>Rhizobiaceae</taxon>
        <taxon>Rhizobium/Agrobacterium group</taxon>
        <taxon>Pseudorhizobium</taxon>
    </lineage>
</organism>
<dbReference type="AlphaFoldDB" id="L0NN62"/>
<gene>
    <name evidence="5" type="ORF">NT26_p10239</name>
</gene>
<dbReference type="GO" id="GO:0000287">
    <property type="term" value="F:magnesium ion binding"/>
    <property type="evidence" value="ECO:0007669"/>
    <property type="project" value="InterPro"/>
</dbReference>
<dbReference type="KEGG" id="rht:NT26_p10239"/>
<evidence type="ECO:0000313" key="6">
    <source>
        <dbReference type="Proteomes" id="UP000010792"/>
    </source>
</evidence>
<dbReference type="GO" id="GO:0016831">
    <property type="term" value="F:carboxy-lyase activity"/>
    <property type="evidence" value="ECO:0007669"/>
    <property type="project" value="UniProtKB-KW"/>
</dbReference>
<protein>
    <submittedName>
        <fullName evidence="5">Putative TPP-binding enzyme Possible Sulfopyruvate decarboxylase subunit beta/Phosphonopyruvate decarboxylase-like enzyme</fullName>
        <ecNumber evidence="5">4.1.1.-</ecNumber>
    </submittedName>
</protein>
<accession>L0NN62</accession>
<dbReference type="Gene3D" id="3.40.50.970">
    <property type="match status" value="1"/>
</dbReference>
<feature type="domain" description="Thiamine pyrophosphate enzyme TPP-binding" evidence="4">
    <location>
        <begin position="42"/>
        <end position="156"/>
    </location>
</feature>
<dbReference type="RefSeq" id="WP_052642763.1">
    <property type="nucleotide sequence ID" value="NZ_FO082821.1"/>
</dbReference>
<keyword evidence="2" id="KW-0786">Thiamine pyrophosphate</keyword>
<dbReference type="InterPro" id="IPR011766">
    <property type="entry name" value="TPP_enzyme_TPP-bd"/>
</dbReference>
<dbReference type="SUPFAM" id="SSF52518">
    <property type="entry name" value="Thiamin diphosphate-binding fold (THDP-binding)"/>
    <property type="match status" value="1"/>
</dbReference>
<keyword evidence="6" id="KW-1185">Reference proteome</keyword>
<dbReference type="PANTHER" id="PTHR42818">
    <property type="entry name" value="SULFOPYRUVATE DECARBOXYLASE SUBUNIT ALPHA"/>
    <property type="match status" value="1"/>
</dbReference>
<dbReference type="GO" id="GO:0044281">
    <property type="term" value="P:small molecule metabolic process"/>
    <property type="evidence" value="ECO:0007669"/>
    <property type="project" value="UniProtKB-ARBA"/>
</dbReference>
<proteinExistence type="predicted"/>
<evidence type="ECO:0000259" key="4">
    <source>
        <dbReference type="Pfam" id="PF02775"/>
    </source>
</evidence>
<dbReference type="EMBL" id="FO082821">
    <property type="protein sequence ID" value="CCF22261.1"/>
    <property type="molecule type" value="Genomic_DNA"/>
</dbReference>
<keyword evidence="5" id="KW-0670">Pyruvate</keyword>
<dbReference type="InterPro" id="IPR000399">
    <property type="entry name" value="TPP-bd_CS"/>
</dbReference>
<dbReference type="GO" id="GO:0030976">
    <property type="term" value="F:thiamine pyrophosphate binding"/>
    <property type="evidence" value="ECO:0007669"/>
    <property type="project" value="InterPro"/>
</dbReference>
<keyword evidence="3 5" id="KW-0456">Lyase</keyword>
<dbReference type="InterPro" id="IPR051818">
    <property type="entry name" value="TPP_dependent_decarboxylase"/>
</dbReference>
<dbReference type="Proteomes" id="UP000010792">
    <property type="component" value="Plasmid NT26_p1"/>
</dbReference>
<name>L0NN62_9HYPH</name>
<dbReference type="InterPro" id="IPR029061">
    <property type="entry name" value="THDP-binding"/>
</dbReference>
<sequence>MKCEQAVRAVIEYVGEGILVPTMSAIKWVDTLAPETLRVSCVPLMGGASALGLGLALSQPKRSVIVLDGDGSLQMQLGSLVTCVENAPKNFIHIVFNNGVWFENMVNLDVPGSADVRYSEMAQAAGYKSTHHFADHEAFRKALPDLLVAPGPHFVELKIEPACGNLWGAENLQPDLPDYHFARMGVEAEKLRGTLAAAPN</sequence>
<dbReference type="PANTHER" id="PTHR42818:SF1">
    <property type="entry name" value="SULFOPYRUVATE DECARBOXYLASE"/>
    <property type="match status" value="1"/>
</dbReference>
<dbReference type="PROSITE" id="PS00187">
    <property type="entry name" value="TPP_ENZYMES"/>
    <property type="match status" value="1"/>
</dbReference>
<evidence type="ECO:0000313" key="5">
    <source>
        <dbReference type="EMBL" id="CCF22261.1"/>
    </source>
</evidence>
<evidence type="ECO:0000256" key="2">
    <source>
        <dbReference type="ARBA" id="ARBA00023052"/>
    </source>
</evidence>
<evidence type="ECO:0000256" key="1">
    <source>
        <dbReference type="ARBA" id="ARBA00022793"/>
    </source>
</evidence>
<evidence type="ECO:0000256" key="3">
    <source>
        <dbReference type="ARBA" id="ARBA00023239"/>
    </source>
</evidence>
<dbReference type="EC" id="4.1.1.-" evidence="5"/>
<geneLocation type="plasmid" evidence="5 6">
    <name>NT26_p1</name>
</geneLocation>
<reference evidence="5 6" key="1">
    <citation type="journal article" date="2013" name="Genome Biol. Evol.">
        <title>Life in an arsenic-containing gold mine: genome and physiology of the autotrophic arsenite-oxidizing bacterium rhizobium sp. NT-26.</title>
        <authorList>
            <person name="Andres J."/>
            <person name="Arsene-Ploetze F."/>
            <person name="Barbe V."/>
            <person name="Brochier-Armanet C."/>
            <person name="Cleiss-Arnold J."/>
            <person name="Coppee J.Y."/>
            <person name="Dillies M.A."/>
            <person name="Geist"/>
            <person name="L"/>
            <person name="Joublin A."/>
            <person name="Koechler S."/>
            <person name="Lassalle F."/>
            <person name="Marchal M."/>
            <person name="Medigue C."/>
            <person name="Muller D."/>
            <person name="Nesme X."/>
            <person name="Plewniak F."/>
            <person name="Proux C."/>
            <person name="Ramirez-Bahena M.H."/>
            <person name="Schenowitz C."/>
            <person name="Sismeiro O."/>
            <person name="Vallenet D."/>
            <person name="Santini J.M."/>
            <person name="Bertin P.N."/>
        </authorList>
    </citation>
    <scope>NUCLEOTIDE SEQUENCE [LARGE SCALE GENOMIC DNA]</scope>
    <source>
        <strain evidence="5 6">NT-26</strain>
        <plasmid evidence="5">NT26_p1</plasmid>
    </source>
</reference>
<keyword evidence="5" id="KW-0614">Plasmid</keyword>